<evidence type="ECO:0000256" key="1">
    <source>
        <dbReference type="SAM" id="MobiDB-lite"/>
    </source>
</evidence>
<keyword evidence="2" id="KW-0732">Signal</keyword>
<feature type="region of interest" description="Disordered" evidence="1">
    <location>
        <begin position="63"/>
        <end position="108"/>
    </location>
</feature>
<dbReference type="RefSeq" id="WP_089920174.1">
    <property type="nucleotide sequence ID" value="NZ_FOBB01000011.1"/>
</dbReference>
<feature type="compositionally biased region" description="Basic and acidic residues" evidence="1">
    <location>
        <begin position="80"/>
        <end position="92"/>
    </location>
</feature>
<feature type="signal peptide" evidence="2">
    <location>
        <begin position="1"/>
        <end position="22"/>
    </location>
</feature>
<feature type="compositionally biased region" description="Basic and acidic residues" evidence="1">
    <location>
        <begin position="63"/>
        <end position="73"/>
    </location>
</feature>
<evidence type="ECO:0000256" key="2">
    <source>
        <dbReference type="SAM" id="SignalP"/>
    </source>
</evidence>
<accession>A0A1H8HLJ2</accession>
<evidence type="ECO:0008006" key="5">
    <source>
        <dbReference type="Google" id="ProtNLM"/>
    </source>
</evidence>
<proteinExistence type="predicted"/>
<dbReference type="STRING" id="573321.SAMN04488505_11199"/>
<dbReference type="OrthoDB" id="886826at2"/>
<protein>
    <recommendedName>
        <fullName evidence="5">DUF4890 domain-containing protein</fullName>
    </recommendedName>
</protein>
<dbReference type="EMBL" id="FOBB01000011">
    <property type="protein sequence ID" value="SEN57019.1"/>
    <property type="molecule type" value="Genomic_DNA"/>
</dbReference>
<dbReference type="Proteomes" id="UP000198984">
    <property type="component" value="Unassembled WGS sequence"/>
</dbReference>
<name>A0A1H8HLJ2_9BACT</name>
<reference evidence="3 4" key="1">
    <citation type="submission" date="2016-10" db="EMBL/GenBank/DDBJ databases">
        <authorList>
            <person name="de Groot N.N."/>
        </authorList>
    </citation>
    <scope>NUCLEOTIDE SEQUENCE [LARGE SCALE GENOMIC DNA]</scope>
    <source>
        <strain evidence="3 4">DSM 21039</strain>
    </source>
</reference>
<organism evidence="3 4">
    <name type="scientific">Chitinophaga rupis</name>
    <dbReference type="NCBI Taxonomy" id="573321"/>
    <lineage>
        <taxon>Bacteria</taxon>
        <taxon>Pseudomonadati</taxon>
        <taxon>Bacteroidota</taxon>
        <taxon>Chitinophagia</taxon>
        <taxon>Chitinophagales</taxon>
        <taxon>Chitinophagaceae</taxon>
        <taxon>Chitinophaga</taxon>
    </lineage>
</organism>
<sequence>MKRIIFASAFIACMAISYMSNAQTATPRVTQRQVNQQKRIAGGVKSGELTARETKHLETREAKLQQNKKEAKADGVVTGQERRQLKREENRNSRAIKRQKHDAQQQQR</sequence>
<evidence type="ECO:0000313" key="3">
    <source>
        <dbReference type="EMBL" id="SEN57019.1"/>
    </source>
</evidence>
<evidence type="ECO:0000313" key="4">
    <source>
        <dbReference type="Proteomes" id="UP000198984"/>
    </source>
</evidence>
<feature type="chain" id="PRO_5011743418" description="DUF4890 domain-containing protein" evidence="2">
    <location>
        <begin position="23"/>
        <end position="108"/>
    </location>
</feature>
<gene>
    <name evidence="3" type="ORF">SAMN04488505_11199</name>
</gene>
<dbReference type="AlphaFoldDB" id="A0A1H8HLJ2"/>
<keyword evidence="4" id="KW-1185">Reference proteome</keyword>